<evidence type="ECO:0000256" key="2">
    <source>
        <dbReference type="ARBA" id="ARBA00023180"/>
    </source>
</evidence>
<name>A0A2G5I1H0_CERBT</name>
<feature type="transmembrane region" description="Helical" evidence="4">
    <location>
        <begin position="7"/>
        <end position="30"/>
    </location>
</feature>
<evidence type="ECO:0000256" key="4">
    <source>
        <dbReference type="SAM" id="Phobius"/>
    </source>
</evidence>
<dbReference type="PANTHER" id="PTHR10340:SF27">
    <property type="entry name" value="ACL091CP"/>
    <property type="match status" value="1"/>
</dbReference>
<dbReference type="Proteomes" id="UP000230605">
    <property type="component" value="Chromosome 3"/>
</dbReference>
<dbReference type="SUPFAM" id="SSF56300">
    <property type="entry name" value="Metallo-dependent phosphatases"/>
    <property type="match status" value="1"/>
</dbReference>
<organism evidence="6 8">
    <name type="scientific">Cercospora beticola</name>
    <name type="common">Sugarbeet leaf spot fungus</name>
    <dbReference type="NCBI Taxonomy" id="122368"/>
    <lineage>
        <taxon>Eukaryota</taxon>
        <taxon>Fungi</taxon>
        <taxon>Dikarya</taxon>
        <taxon>Ascomycota</taxon>
        <taxon>Pezizomycotina</taxon>
        <taxon>Dothideomycetes</taxon>
        <taxon>Dothideomycetidae</taxon>
        <taxon>Mycosphaerellales</taxon>
        <taxon>Mycosphaerellaceae</taxon>
        <taxon>Cercospora</taxon>
    </lineage>
</organism>
<reference evidence="6 8" key="1">
    <citation type="submission" date="2015-10" db="EMBL/GenBank/DDBJ databases">
        <title>The cercosporin biosynthetic gene cluster was horizontally transferred to several fungal lineages and shown to be expanded in Cercospora beticola based on microsynteny with recipient genomes.</title>
        <authorList>
            <person name="De Jonge R."/>
            <person name="Ebert M.K."/>
            <person name="Suttle J.C."/>
            <person name="Jurick Ii W.M."/>
            <person name="Secor G.A."/>
            <person name="Thomma B.P."/>
            <person name="Van De Peer Y."/>
            <person name="Bolton M.D."/>
        </authorList>
    </citation>
    <scope>NUCLEOTIDE SEQUENCE [LARGE SCALE GENOMIC DNA]</scope>
    <source>
        <strain evidence="6 8">09-40</strain>
    </source>
</reference>
<evidence type="ECO:0000313" key="9">
    <source>
        <dbReference type="Proteomes" id="UP001302367"/>
    </source>
</evidence>
<evidence type="ECO:0000313" key="6">
    <source>
        <dbReference type="EMBL" id="PIA98608.1"/>
    </source>
</evidence>
<keyword evidence="4" id="KW-0812">Transmembrane</keyword>
<dbReference type="InterPro" id="IPR004843">
    <property type="entry name" value="Calcineurin-like_PHP"/>
</dbReference>
<dbReference type="GO" id="GO:0008081">
    <property type="term" value="F:phosphoric diester hydrolase activity"/>
    <property type="evidence" value="ECO:0007669"/>
    <property type="project" value="TreeGrafter"/>
</dbReference>
<keyword evidence="1" id="KW-0378">Hydrolase</keyword>
<dbReference type="InterPro" id="IPR029052">
    <property type="entry name" value="Metallo-depent_PP-like"/>
</dbReference>
<evidence type="ECO:0000313" key="8">
    <source>
        <dbReference type="Proteomes" id="UP000230605"/>
    </source>
</evidence>
<reference evidence="7 9" key="2">
    <citation type="submission" date="2023-09" db="EMBL/GenBank/DDBJ databases">
        <title>Complete-Gapless Cercospora beticola genome.</title>
        <authorList>
            <person name="Wyatt N.A."/>
            <person name="Spanner R.E."/>
            <person name="Bolton M.D."/>
        </authorList>
    </citation>
    <scope>NUCLEOTIDE SEQUENCE [LARGE SCALE GENOMIC DNA]</scope>
    <source>
        <strain evidence="7">Cb09-40</strain>
    </source>
</reference>
<proteinExistence type="predicted"/>
<gene>
    <name evidence="6" type="ORF">CB0940_03333</name>
    <name evidence="7" type="ORF">RHO25_005128</name>
</gene>
<keyword evidence="2" id="KW-0325">Glycoprotein</keyword>
<dbReference type="Proteomes" id="UP001302367">
    <property type="component" value="Chromosome 3"/>
</dbReference>
<dbReference type="AlphaFoldDB" id="A0A2G5I1H0"/>
<evidence type="ECO:0000313" key="7">
    <source>
        <dbReference type="EMBL" id="WPB00508.1"/>
    </source>
</evidence>
<dbReference type="Pfam" id="PF00149">
    <property type="entry name" value="Metallophos"/>
    <property type="match status" value="1"/>
</dbReference>
<dbReference type="PANTHER" id="PTHR10340">
    <property type="entry name" value="SPHINGOMYELIN PHOSPHODIESTERASE"/>
    <property type="match status" value="1"/>
</dbReference>
<evidence type="ECO:0000259" key="5">
    <source>
        <dbReference type="Pfam" id="PF00149"/>
    </source>
</evidence>
<feature type="domain" description="Calcineurin-like phosphoesterase" evidence="5">
    <location>
        <begin position="254"/>
        <end position="536"/>
    </location>
</feature>
<dbReference type="InterPro" id="IPR041805">
    <property type="entry name" value="ASMase/PPN1_MPP"/>
</dbReference>
<keyword evidence="9" id="KW-1185">Reference proteome</keyword>
<dbReference type="EMBL" id="CP134186">
    <property type="protein sequence ID" value="WPB00508.1"/>
    <property type="molecule type" value="Genomic_DNA"/>
</dbReference>
<accession>A0A2G5I1H0</accession>
<dbReference type="CDD" id="cd00842">
    <property type="entry name" value="MPP_ASMase"/>
    <property type="match status" value="1"/>
</dbReference>
<dbReference type="OrthoDB" id="282973at2759"/>
<keyword evidence="4" id="KW-1133">Transmembrane helix</keyword>
<feature type="region of interest" description="Disordered" evidence="3">
    <location>
        <begin position="67"/>
        <end position="86"/>
    </location>
</feature>
<evidence type="ECO:0000256" key="3">
    <source>
        <dbReference type="SAM" id="MobiDB-lite"/>
    </source>
</evidence>
<dbReference type="EMBL" id="LKMD01000101">
    <property type="protein sequence ID" value="PIA98608.1"/>
    <property type="molecule type" value="Genomic_DNA"/>
</dbReference>
<keyword evidence="4" id="KW-0472">Membrane</keyword>
<protein>
    <submittedName>
        <fullName evidence="6">Putative sphingomyelin phosphodiesterase asm-3</fullName>
    </submittedName>
</protein>
<dbReference type="Gene3D" id="3.60.21.10">
    <property type="match status" value="1"/>
</dbReference>
<evidence type="ECO:0000256" key="1">
    <source>
        <dbReference type="ARBA" id="ARBA00022801"/>
    </source>
</evidence>
<sequence>MVALRNASFPIIIASMAFICGIVAVSPLLMQLGDAQADYGQKTTDIPGAQTFVAPSGFPKNIFPSYYPTPPGQQPQPEIHDPILNKTYPLNLTDPDNIPDHAEDPVFFPSPTANLSASEQADVIADALIKIKDIISSSDYNGNCSKCTAALSVGKNASQLAPTLIPAAMVSLCNETGLRSASACDKDFRADTYGAIWTQILTFADVTGADGQYICNYLSYCPTPAPIDIDLKRYFPKPKPVNAQRPKASGNRVKVLHMSDFHLDPRYKVGSEGNCTSHLCCRSNWPNPKLPEGQISFPAPEFGYFDCDTPYDLGAAALQAVGPLTGTSREDPLAWTIYTGDLISHDPQSQLSRDYVTYTETAIFNYLFKTYLTGPVFAVLGNHDTNPEAINAPQSLPGPLGTQMSWNYDHVAALWKHEGWIGEEQAKQARLHYGAYSIKNHYGLRMITFNSDFWYKGNFLNYINTTNPDVSGTFRFVIDELQAAEDAGERVWLFAHVLSGWDGSNPLPNPTNLFYEIVERYSPHVIANVFFGHTHEDQFMIYYAGNATERSLETALATGWIGPSVTPLNNVNSGFRLYEVDTGTFDVYEAHTFYADVNSFSNLTTTGPTFQYEYSTRETYGPAIRWPADAPLNATFWHAVTEAMEKDHSLVSTFNTLQGKTSVLSPNCTNDACAKAKICYMRSGSVALGRQCPQGYGSVQSAFTPAQ</sequence>